<reference evidence="4" key="1">
    <citation type="submission" date="2022-07" db="EMBL/GenBank/DDBJ databases">
        <title>Taxonomy of Novel Oxalotrophic and Methylotrophic Bacteria.</title>
        <authorList>
            <person name="Sahin N."/>
            <person name="Tani A."/>
        </authorList>
    </citation>
    <scope>NUCLEOTIDE SEQUENCE</scope>
    <source>
        <strain evidence="4">Y10</strain>
    </source>
</reference>
<dbReference type="EMBL" id="BRVO01000002">
    <property type="protein sequence ID" value="GLB49354.1"/>
    <property type="molecule type" value="Genomic_DNA"/>
</dbReference>
<evidence type="ECO:0000313" key="5">
    <source>
        <dbReference type="Proteomes" id="UP001143543"/>
    </source>
</evidence>
<accession>A0ABQ5MIW9</accession>
<evidence type="ECO:0000256" key="1">
    <source>
        <dbReference type="ARBA" id="ARBA00022801"/>
    </source>
</evidence>
<keyword evidence="2" id="KW-0732">Signal</keyword>
<dbReference type="RefSeq" id="WP_281764991.1">
    <property type="nucleotide sequence ID" value="NZ_BRVO01000002.1"/>
</dbReference>
<dbReference type="InterPro" id="IPR039329">
    <property type="entry name" value="SIAE"/>
</dbReference>
<organism evidence="4 5">
    <name type="scientific">Neptunitalea lumnitzerae</name>
    <dbReference type="NCBI Taxonomy" id="2965509"/>
    <lineage>
        <taxon>Bacteria</taxon>
        <taxon>Pseudomonadati</taxon>
        <taxon>Bacteroidota</taxon>
        <taxon>Flavobacteriia</taxon>
        <taxon>Flavobacteriales</taxon>
        <taxon>Flavobacteriaceae</taxon>
        <taxon>Neptunitalea</taxon>
    </lineage>
</organism>
<dbReference type="InterPro" id="IPR036514">
    <property type="entry name" value="SGNH_hydro_sf"/>
</dbReference>
<gene>
    <name evidence="4" type="ORF">Y10_17220</name>
</gene>
<evidence type="ECO:0000313" key="4">
    <source>
        <dbReference type="EMBL" id="GLB49354.1"/>
    </source>
</evidence>
<comment type="caution">
    <text evidence="4">The sequence shown here is derived from an EMBL/GenBank/DDBJ whole genome shotgun (WGS) entry which is preliminary data.</text>
</comment>
<sequence length="459" mass="51557">MFKKIFILLLFISPLATVKANVVLPSVFSDHMVLQQNTTTKFWGWADPNEELTISPSWTTETYTTKTSNLANWKLEIPTPKAGGPFTIKVKGYNEILLTDVYIGEVWFCSGQSNMEMSAAWGIENGDAEMAAANYPTIRFFKTPKSTSDAPQLDVNAQWEVCTPEVMKYNSAVAYFFAQKLHKELDSIPVGIMVSAWGGTPAEIWIPSEVIKKDETLSMEADKLQPAEWGPIKPAKTFNTMIQPLVGYSIAGFLWYQGESNVGSNHYDETLGALINTWRTLWKNNELPFYLVQIAPFNYENDTYSGVKIRDAQRKLVTKVPNTAMVVISDVSTTDDIHPKNKKPVGERLANIALKNKYKAYEGTISGPLFSNFEIDKNKVIVHFNNNEGLYFSSKENQFEIAGEDGIFYTAKATIKNNSIYLKSKKVKKPTDVRFAWGNTIQSNLFNKAQLPASSFTSK</sequence>
<dbReference type="InterPro" id="IPR005181">
    <property type="entry name" value="SASA"/>
</dbReference>
<dbReference type="SUPFAM" id="SSF52266">
    <property type="entry name" value="SGNH hydrolase"/>
    <property type="match status" value="1"/>
</dbReference>
<dbReference type="PANTHER" id="PTHR22901:SF0">
    <property type="entry name" value="SIALATE O-ACETYLESTERASE"/>
    <property type="match status" value="1"/>
</dbReference>
<keyword evidence="5" id="KW-1185">Reference proteome</keyword>
<feature type="signal peptide" evidence="2">
    <location>
        <begin position="1"/>
        <end position="20"/>
    </location>
</feature>
<proteinExistence type="predicted"/>
<feature type="domain" description="Sialate O-acetylesterase" evidence="3">
    <location>
        <begin position="105"/>
        <end position="354"/>
    </location>
</feature>
<evidence type="ECO:0000259" key="3">
    <source>
        <dbReference type="Pfam" id="PF03629"/>
    </source>
</evidence>
<keyword evidence="1" id="KW-0378">Hydrolase</keyword>
<dbReference type="Proteomes" id="UP001143543">
    <property type="component" value="Unassembled WGS sequence"/>
</dbReference>
<dbReference type="PANTHER" id="PTHR22901">
    <property type="entry name" value="SIALATE O-ACETYLESTERASE"/>
    <property type="match status" value="1"/>
</dbReference>
<evidence type="ECO:0000256" key="2">
    <source>
        <dbReference type="SAM" id="SignalP"/>
    </source>
</evidence>
<feature type="chain" id="PRO_5046262988" evidence="2">
    <location>
        <begin position="21"/>
        <end position="459"/>
    </location>
</feature>
<dbReference type="Gene3D" id="3.40.50.1110">
    <property type="entry name" value="SGNH hydrolase"/>
    <property type="match status" value="1"/>
</dbReference>
<name>A0ABQ5MIW9_9FLAO</name>
<dbReference type="Pfam" id="PF03629">
    <property type="entry name" value="SASA"/>
    <property type="match status" value="1"/>
</dbReference>
<protein>
    <submittedName>
        <fullName evidence="4">9-O-acetylesterase</fullName>
    </submittedName>
</protein>